<dbReference type="InterPro" id="IPR050637">
    <property type="entry name" value="NLRP_innate_immun_reg"/>
</dbReference>
<dbReference type="AlphaFoldDB" id="K0SAC7"/>
<dbReference type="InterPro" id="IPR032675">
    <property type="entry name" value="LRR_dom_sf"/>
</dbReference>
<gene>
    <name evidence="1" type="ORF">THAOC_17497</name>
</gene>
<dbReference type="SUPFAM" id="SSF52047">
    <property type="entry name" value="RNI-like"/>
    <property type="match status" value="1"/>
</dbReference>
<dbReference type="InterPro" id="IPR001611">
    <property type="entry name" value="Leu-rich_rpt"/>
</dbReference>
<dbReference type="SMART" id="SM00368">
    <property type="entry name" value="LRR_RI"/>
    <property type="match status" value="4"/>
</dbReference>
<protein>
    <submittedName>
        <fullName evidence="1">Uncharacterized protein</fullName>
    </submittedName>
</protein>
<dbReference type="PANTHER" id="PTHR45690:SF4">
    <property type="entry name" value="NACHT, LRR AND PYD DOMAINS-CONTAINING PROTEIN 10"/>
    <property type="match status" value="1"/>
</dbReference>
<dbReference type="OrthoDB" id="120976at2759"/>
<name>K0SAC7_THAOC</name>
<reference evidence="1 2" key="1">
    <citation type="journal article" date="2012" name="Genome Biol.">
        <title>Genome and low-iron response of an oceanic diatom adapted to chronic iron limitation.</title>
        <authorList>
            <person name="Lommer M."/>
            <person name="Specht M."/>
            <person name="Roy A.S."/>
            <person name="Kraemer L."/>
            <person name="Andreson R."/>
            <person name="Gutowska M.A."/>
            <person name="Wolf J."/>
            <person name="Bergner S.V."/>
            <person name="Schilhabel M.B."/>
            <person name="Klostermeier U.C."/>
            <person name="Beiko R.G."/>
            <person name="Rosenstiel P."/>
            <person name="Hippler M."/>
            <person name="Laroche J."/>
        </authorList>
    </citation>
    <scope>NUCLEOTIDE SEQUENCE [LARGE SCALE GENOMIC DNA]</scope>
    <source>
        <strain evidence="1 2">CCMP1005</strain>
    </source>
</reference>
<dbReference type="GO" id="GO:0005737">
    <property type="term" value="C:cytoplasm"/>
    <property type="evidence" value="ECO:0007669"/>
    <property type="project" value="TreeGrafter"/>
</dbReference>
<dbReference type="Proteomes" id="UP000266841">
    <property type="component" value="Unassembled WGS sequence"/>
</dbReference>
<proteinExistence type="predicted"/>
<evidence type="ECO:0000313" key="2">
    <source>
        <dbReference type="Proteomes" id="UP000266841"/>
    </source>
</evidence>
<sequence length="495" mass="55467">MSSSNPVDYYYALEATTRVEDITEDEGNQETLRSLKDGGCYHLAICSRDIFGEDSDFDPRSSEELGWLGHFAKKSVHLDGIGISGNDIFINCSEQSVKRFFDDIGKCNRIKQLYIIETDLNEIIDKLDPVINNNGENITHLCSHRCNMEVPTAKHLFNFYRGMRSLQKISVSNDEVDGLDDDDMAVCIPSLEACTGVQELKLEFLGLGFNSCAALSIVFPRMNDLLKLDLGYNSIDYDCVQVLVRGLVECRHLHELDISNNFIGDDELEMLIQGLPTSVDTLYSCCNGVTLARQLPLLRFKELYLEGNELSPVGPRVIAISLANPECRLEILNLYQTGVGDDGAATIAESLINNKRLVSMTLSYSYITETGWYAFSSVLCNAASINATHGSNHTLQHLGGSEANIPQEIQTILKLNCGKDKNRVAATKILQTHHHLNMRPLFDLELDLLPYVISWQGHYAEYCLRLKLSLIFQFVQAMPMNVIERRDRSSLNSCP</sequence>
<evidence type="ECO:0000313" key="1">
    <source>
        <dbReference type="EMBL" id="EJK61919.1"/>
    </source>
</evidence>
<organism evidence="1 2">
    <name type="scientific">Thalassiosira oceanica</name>
    <name type="common">Marine diatom</name>
    <dbReference type="NCBI Taxonomy" id="159749"/>
    <lineage>
        <taxon>Eukaryota</taxon>
        <taxon>Sar</taxon>
        <taxon>Stramenopiles</taxon>
        <taxon>Ochrophyta</taxon>
        <taxon>Bacillariophyta</taxon>
        <taxon>Coscinodiscophyceae</taxon>
        <taxon>Thalassiosirophycidae</taxon>
        <taxon>Thalassiosirales</taxon>
        <taxon>Thalassiosiraceae</taxon>
        <taxon>Thalassiosira</taxon>
    </lineage>
</organism>
<dbReference type="EMBL" id="AGNL01019311">
    <property type="protein sequence ID" value="EJK61919.1"/>
    <property type="molecule type" value="Genomic_DNA"/>
</dbReference>
<dbReference type="Pfam" id="PF13516">
    <property type="entry name" value="LRR_6"/>
    <property type="match status" value="1"/>
</dbReference>
<accession>K0SAC7</accession>
<dbReference type="PANTHER" id="PTHR45690">
    <property type="entry name" value="NACHT, LRR AND PYD DOMAINS-CONTAINING PROTEIN 12"/>
    <property type="match status" value="1"/>
</dbReference>
<comment type="caution">
    <text evidence="1">The sequence shown here is derived from an EMBL/GenBank/DDBJ whole genome shotgun (WGS) entry which is preliminary data.</text>
</comment>
<keyword evidence="2" id="KW-1185">Reference proteome</keyword>
<dbReference type="Gene3D" id="3.80.10.10">
    <property type="entry name" value="Ribonuclease Inhibitor"/>
    <property type="match status" value="2"/>
</dbReference>